<keyword evidence="2" id="KW-1185">Reference proteome</keyword>
<evidence type="ECO:0000313" key="1">
    <source>
        <dbReference type="EMBL" id="MER2491049.1"/>
    </source>
</evidence>
<feature type="non-terminal residue" evidence="1">
    <location>
        <position position="64"/>
    </location>
</feature>
<comment type="caution">
    <text evidence="1">The sequence shown here is derived from an EMBL/GenBank/DDBJ whole genome shotgun (WGS) entry which is preliminary data.</text>
</comment>
<dbReference type="Proteomes" id="UP001467690">
    <property type="component" value="Unassembled WGS sequence"/>
</dbReference>
<name>A0ABV1RDR0_9ALTE</name>
<dbReference type="EMBL" id="JBELOE010000079">
    <property type="protein sequence ID" value="MER2491049.1"/>
    <property type="molecule type" value="Genomic_DNA"/>
</dbReference>
<reference evidence="1 2" key="1">
    <citation type="submission" date="2024-06" db="EMBL/GenBank/DDBJ databases">
        <authorList>
            <person name="Chen R.Y."/>
        </authorList>
    </citation>
    <scope>NUCLEOTIDE SEQUENCE [LARGE SCALE GENOMIC DNA]</scope>
    <source>
        <strain evidence="1 2">D2</strain>
    </source>
</reference>
<proteinExistence type="predicted"/>
<protein>
    <submittedName>
        <fullName evidence="1">Uncharacterized protein</fullName>
    </submittedName>
</protein>
<accession>A0ABV1RDR0</accession>
<sequence>MTCCLISCSWLRQCGNLDARYLPTTRKALFAAGSGRTSPMNLEYTYDDRKNIKTIEDHAFSGRN</sequence>
<gene>
    <name evidence="1" type="ORF">ABS311_04055</name>
</gene>
<dbReference type="RefSeq" id="WP_350400784.1">
    <property type="nucleotide sequence ID" value="NZ_JBELOE010000079.1"/>
</dbReference>
<evidence type="ECO:0000313" key="2">
    <source>
        <dbReference type="Proteomes" id="UP001467690"/>
    </source>
</evidence>
<organism evidence="1 2">
    <name type="scientific">Catenovulum sediminis</name>
    <dbReference type="NCBI Taxonomy" id="1740262"/>
    <lineage>
        <taxon>Bacteria</taxon>
        <taxon>Pseudomonadati</taxon>
        <taxon>Pseudomonadota</taxon>
        <taxon>Gammaproteobacteria</taxon>
        <taxon>Alteromonadales</taxon>
        <taxon>Alteromonadaceae</taxon>
        <taxon>Catenovulum</taxon>
    </lineage>
</organism>